<protein>
    <submittedName>
        <fullName evidence="2">Uncharacterized protein</fullName>
    </submittedName>
</protein>
<proteinExistence type="predicted"/>
<organism evidence="2 3">
    <name type="scientific">Trichonephila clavipes</name>
    <name type="common">Golden silk orbweaver</name>
    <name type="synonym">Nephila clavipes</name>
    <dbReference type="NCBI Taxonomy" id="2585209"/>
    <lineage>
        <taxon>Eukaryota</taxon>
        <taxon>Metazoa</taxon>
        <taxon>Ecdysozoa</taxon>
        <taxon>Arthropoda</taxon>
        <taxon>Chelicerata</taxon>
        <taxon>Arachnida</taxon>
        <taxon>Araneae</taxon>
        <taxon>Araneomorphae</taxon>
        <taxon>Entelegynae</taxon>
        <taxon>Araneoidea</taxon>
        <taxon>Nephilidae</taxon>
        <taxon>Trichonephila</taxon>
    </lineage>
</organism>
<gene>
    <name evidence="2" type="ORF">TNCV_4648001</name>
</gene>
<dbReference type="AlphaFoldDB" id="A0A8X6VRJ6"/>
<accession>A0A8X6VRJ6</accession>
<comment type="caution">
    <text evidence="2">The sequence shown here is derived from an EMBL/GenBank/DDBJ whole genome shotgun (WGS) entry which is preliminary data.</text>
</comment>
<feature type="region of interest" description="Disordered" evidence="1">
    <location>
        <begin position="108"/>
        <end position="142"/>
    </location>
</feature>
<feature type="compositionally biased region" description="Polar residues" evidence="1">
    <location>
        <begin position="110"/>
        <end position="120"/>
    </location>
</feature>
<dbReference type="Proteomes" id="UP000887159">
    <property type="component" value="Unassembled WGS sequence"/>
</dbReference>
<dbReference type="EMBL" id="BMAU01021353">
    <property type="protein sequence ID" value="GFY19628.1"/>
    <property type="molecule type" value="Genomic_DNA"/>
</dbReference>
<reference evidence="2" key="1">
    <citation type="submission" date="2020-08" db="EMBL/GenBank/DDBJ databases">
        <title>Multicomponent nature underlies the extraordinary mechanical properties of spider dragline silk.</title>
        <authorList>
            <person name="Kono N."/>
            <person name="Nakamura H."/>
            <person name="Mori M."/>
            <person name="Yoshida Y."/>
            <person name="Ohtoshi R."/>
            <person name="Malay A.D."/>
            <person name="Moran D.A.P."/>
            <person name="Tomita M."/>
            <person name="Numata K."/>
            <person name="Arakawa K."/>
        </authorList>
    </citation>
    <scope>NUCLEOTIDE SEQUENCE</scope>
</reference>
<keyword evidence="3" id="KW-1185">Reference proteome</keyword>
<evidence type="ECO:0000313" key="3">
    <source>
        <dbReference type="Proteomes" id="UP000887159"/>
    </source>
</evidence>
<evidence type="ECO:0000313" key="2">
    <source>
        <dbReference type="EMBL" id="GFY19628.1"/>
    </source>
</evidence>
<name>A0A8X6VRJ6_TRICX</name>
<feature type="compositionally biased region" description="Polar residues" evidence="1">
    <location>
        <begin position="131"/>
        <end position="141"/>
    </location>
</feature>
<sequence>MRTQGPPHLAQAGHDERPRFLRQVITLLDWRSCLLMDWMPARRRREPLRNNTNLFLDTLSWKALSTEPLAKQGMITRHSKVSSPICGLRVGPSPYREPVEETVDLLEPMNSDSNTETGNGTRKFETRSSEGSDTVAGTSLTKLPHHANGGTLRHSRFNVHWLHLWTSLLWP</sequence>
<evidence type="ECO:0000256" key="1">
    <source>
        <dbReference type="SAM" id="MobiDB-lite"/>
    </source>
</evidence>